<dbReference type="PANTHER" id="PTHR21732:SF0">
    <property type="entry name" value="MYB_SANT-LIKE DNA-BINDING DOMAIN-CONTAINING PROTEIN 4"/>
    <property type="match status" value="1"/>
</dbReference>
<sequence>MVLIFHSFKGFSDLGLIYLIFRSGADLEDLWEVFSEIRQIDRAVYRLDPRTSELELRPDPRPDARTDRTEVRLSQPTRQAKTDSQARLDLDHARLEKDHARLEKDHARLEKDHARLDLDHEVSQNDRDFSLLARLAHTARTGDRTDGLIDPFDQFMHFDQPNFTKARIFHLSEDIGRTWSSLVHDPDMVVHTDSPTSVVLLTTVHASGYNESGQKPNSHLV</sequence>
<name>A0ABQ7CKJ2_BRACR</name>
<evidence type="ECO:0000256" key="1">
    <source>
        <dbReference type="SAM" id="Coils"/>
    </source>
</evidence>
<dbReference type="EMBL" id="QGKV02000832">
    <property type="protein sequence ID" value="KAF3552042.1"/>
    <property type="molecule type" value="Genomic_DNA"/>
</dbReference>
<dbReference type="InterPro" id="IPR026162">
    <property type="entry name" value="MSANTD4"/>
</dbReference>
<gene>
    <name evidence="3" type="ORF">DY000_02004691</name>
</gene>
<dbReference type="Proteomes" id="UP000266723">
    <property type="component" value="Unassembled WGS sequence"/>
</dbReference>
<feature type="region of interest" description="Disordered" evidence="2">
    <location>
        <begin position="54"/>
        <end position="85"/>
    </location>
</feature>
<feature type="compositionally biased region" description="Basic and acidic residues" evidence="2">
    <location>
        <begin position="54"/>
        <end position="71"/>
    </location>
</feature>
<dbReference type="PANTHER" id="PTHR21732">
    <property type="entry name" value="MYB/SANT-LIKE DNA-BINDING DOMAIN-CONTAINING PROTEIN 4"/>
    <property type="match status" value="1"/>
</dbReference>
<feature type="coiled-coil region" evidence="1">
    <location>
        <begin position="85"/>
        <end position="119"/>
    </location>
</feature>
<evidence type="ECO:0000256" key="2">
    <source>
        <dbReference type="SAM" id="MobiDB-lite"/>
    </source>
</evidence>
<dbReference type="Gene3D" id="1.20.5.170">
    <property type="match status" value="1"/>
</dbReference>
<evidence type="ECO:0000313" key="3">
    <source>
        <dbReference type="EMBL" id="KAF3552042.1"/>
    </source>
</evidence>
<comment type="caution">
    <text evidence="3">The sequence shown here is derived from an EMBL/GenBank/DDBJ whole genome shotgun (WGS) entry which is preliminary data.</text>
</comment>
<keyword evidence="4" id="KW-1185">Reference proteome</keyword>
<keyword evidence="1" id="KW-0175">Coiled coil</keyword>
<protein>
    <submittedName>
        <fullName evidence="3">Uncharacterized protein</fullName>
    </submittedName>
</protein>
<reference evidence="3 4" key="1">
    <citation type="journal article" date="2020" name="BMC Genomics">
        <title>Intraspecific diversification of the crop wild relative Brassica cretica Lam. using demographic model selection.</title>
        <authorList>
            <person name="Kioukis A."/>
            <person name="Michalopoulou V.A."/>
            <person name="Briers L."/>
            <person name="Pirintsos S."/>
            <person name="Studholme D.J."/>
            <person name="Pavlidis P."/>
            <person name="Sarris P.F."/>
        </authorList>
    </citation>
    <scope>NUCLEOTIDE SEQUENCE [LARGE SCALE GENOMIC DNA]</scope>
    <source>
        <strain evidence="4">cv. PFS-1207/04</strain>
    </source>
</reference>
<accession>A0ABQ7CKJ2</accession>
<proteinExistence type="predicted"/>
<organism evidence="3 4">
    <name type="scientific">Brassica cretica</name>
    <name type="common">Mustard</name>
    <dbReference type="NCBI Taxonomy" id="69181"/>
    <lineage>
        <taxon>Eukaryota</taxon>
        <taxon>Viridiplantae</taxon>
        <taxon>Streptophyta</taxon>
        <taxon>Embryophyta</taxon>
        <taxon>Tracheophyta</taxon>
        <taxon>Spermatophyta</taxon>
        <taxon>Magnoliopsida</taxon>
        <taxon>eudicotyledons</taxon>
        <taxon>Gunneridae</taxon>
        <taxon>Pentapetalae</taxon>
        <taxon>rosids</taxon>
        <taxon>malvids</taxon>
        <taxon>Brassicales</taxon>
        <taxon>Brassicaceae</taxon>
        <taxon>Brassiceae</taxon>
        <taxon>Brassica</taxon>
    </lineage>
</organism>
<evidence type="ECO:0000313" key="4">
    <source>
        <dbReference type="Proteomes" id="UP000266723"/>
    </source>
</evidence>